<dbReference type="Proteomes" id="UP001140453">
    <property type="component" value="Unassembled WGS sequence"/>
</dbReference>
<evidence type="ECO:0000313" key="3">
    <source>
        <dbReference type="Proteomes" id="UP001140453"/>
    </source>
</evidence>
<feature type="compositionally biased region" description="Basic and acidic residues" evidence="1">
    <location>
        <begin position="151"/>
        <end position="160"/>
    </location>
</feature>
<dbReference type="EMBL" id="JAPEVB010000006">
    <property type="protein sequence ID" value="KAJ4386888.1"/>
    <property type="molecule type" value="Genomic_DNA"/>
</dbReference>
<name>A0A9W8YLH9_9PEZI</name>
<dbReference type="OrthoDB" id="5380416at2759"/>
<protein>
    <submittedName>
        <fullName evidence="2">Uncharacterized protein</fullName>
    </submittedName>
</protein>
<evidence type="ECO:0000256" key="1">
    <source>
        <dbReference type="SAM" id="MobiDB-lite"/>
    </source>
</evidence>
<comment type="caution">
    <text evidence="2">The sequence shown here is derived from an EMBL/GenBank/DDBJ whole genome shotgun (WGS) entry which is preliminary data.</text>
</comment>
<evidence type="ECO:0000313" key="2">
    <source>
        <dbReference type="EMBL" id="KAJ4386888.1"/>
    </source>
</evidence>
<feature type="compositionally biased region" description="Polar residues" evidence="1">
    <location>
        <begin position="56"/>
        <end position="66"/>
    </location>
</feature>
<keyword evidence="3" id="KW-1185">Reference proteome</keyword>
<reference evidence="2" key="1">
    <citation type="submission" date="2022-10" db="EMBL/GenBank/DDBJ databases">
        <title>Tapping the CABI collections for fungal endophytes: first genome assemblies for Collariella, Neodidymelliopsis, Ascochyta clinopodiicola, Didymella pomorum, Didymosphaeria variabile, Neocosmospora piperis and Neocucurbitaria cava.</title>
        <authorList>
            <person name="Hill R."/>
        </authorList>
    </citation>
    <scope>NUCLEOTIDE SEQUENCE</scope>
    <source>
        <strain evidence="2">IMI 355082</strain>
    </source>
</reference>
<proteinExistence type="predicted"/>
<organism evidence="2 3">
    <name type="scientific">Gnomoniopsis smithogilvyi</name>
    <dbReference type="NCBI Taxonomy" id="1191159"/>
    <lineage>
        <taxon>Eukaryota</taxon>
        <taxon>Fungi</taxon>
        <taxon>Dikarya</taxon>
        <taxon>Ascomycota</taxon>
        <taxon>Pezizomycotina</taxon>
        <taxon>Sordariomycetes</taxon>
        <taxon>Sordariomycetidae</taxon>
        <taxon>Diaporthales</taxon>
        <taxon>Gnomoniaceae</taxon>
        <taxon>Gnomoniopsis</taxon>
    </lineage>
</organism>
<feature type="compositionally biased region" description="Polar residues" evidence="1">
    <location>
        <begin position="127"/>
        <end position="136"/>
    </location>
</feature>
<sequence length="217" mass="22895">MPSFSNSAGTKFQLPALDLKFGSLTEGTDIPPPLPSPIQEEPSDLQKPVDSLAKPTATNNGTQTTPEVHRNGVKRSADQAITPGSPVSTKGPASIRRLFSRNRLNEAVYANGGPTTGDSASMFPRPVSQSNASIATDGQPKRTSGWFRRLRGSDGGESRRSSRIFVSAENTKPLAAIVNKPSGPPPPKLPEFKSLGSKVDLGDDGGSLGSDLFKDIK</sequence>
<gene>
    <name evidence="2" type="ORF">N0V93_009787</name>
</gene>
<dbReference type="AlphaFoldDB" id="A0A9W8YLH9"/>
<feature type="region of interest" description="Disordered" evidence="1">
    <location>
        <begin position="23"/>
        <end position="94"/>
    </location>
</feature>
<accession>A0A9W8YLH9</accession>
<feature type="region of interest" description="Disordered" evidence="1">
    <location>
        <begin position="108"/>
        <end position="163"/>
    </location>
</feature>
<feature type="region of interest" description="Disordered" evidence="1">
    <location>
        <begin position="175"/>
        <end position="217"/>
    </location>
</feature>